<dbReference type="Proteomes" id="UP000494206">
    <property type="component" value="Unassembled WGS sequence"/>
</dbReference>
<comment type="caution">
    <text evidence="1">The sequence shown here is derived from an EMBL/GenBank/DDBJ whole genome shotgun (WGS) entry which is preliminary data.</text>
</comment>
<sequence>MMFDVNCDKGYVEFLKEAKILHKKMNDIRLMQENKFARMSGSLISGFENIRVLRILSSLLRETCMLHACEHDNFNMVIQKYRDVVRSVEEEHLKILKSGIDEVGEEAEYEIKMELNSDIAEDQSIGVYASRSKLLRKCW</sequence>
<accession>A0A8S1FGD4</accession>
<reference evidence="1 2" key="1">
    <citation type="submission" date="2020-04" db="EMBL/GenBank/DDBJ databases">
        <authorList>
            <person name="Laetsch R D."/>
            <person name="Stevens L."/>
            <person name="Kumar S."/>
            <person name="Blaxter L. M."/>
        </authorList>
    </citation>
    <scope>NUCLEOTIDE SEQUENCE [LARGE SCALE GENOMIC DNA]</scope>
</reference>
<proteinExistence type="predicted"/>
<protein>
    <submittedName>
        <fullName evidence="1">Uncharacterized protein</fullName>
    </submittedName>
</protein>
<organism evidence="1 2">
    <name type="scientific">Caenorhabditis bovis</name>
    <dbReference type="NCBI Taxonomy" id="2654633"/>
    <lineage>
        <taxon>Eukaryota</taxon>
        <taxon>Metazoa</taxon>
        <taxon>Ecdysozoa</taxon>
        <taxon>Nematoda</taxon>
        <taxon>Chromadorea</taxon>
        <taxon>Rhabditida</taxon>
        <taxon>Rhabditina</taxon>
        <taxon>Rhabditomorpha</taxon>
        <taxon>Rhabditoidea</taxon>
        <taxon>Rhabditidae</taxon>
        <taxon>Peloderinae</taxon>
        <taxon>Caenorhabditis</taxon>
    </lineage>
</organism>
<evidence type="ECO:0000313" key="1">
    <source>
        <dbReference type="EMBL" id="CAB3411537.1"/>
    </source>
</evidence>
<keyword evidence="2" id="KW-1185">Reference proteome</keyword>
<gene>
    <name evidence="1" type="ORF">CBOVIS_LOCUS12920</name>
</gene>
<dbReference type="EMBL" id="CADEPM010000014">
    <property type="protein sequence ID" value="CAB3411537.1"/>
    <property type="molecule type" value="Genomic_DNA"/>
</dbReference>
<name>A0A8S1FGD4_9PELO</name>
<evidence type="ECO:0000313" key="2">
    <source>
        <dbReference type="Proteomes" id="UP000494206"/>
    </source>
</evidence>
<dbReference type="AlphaFoldDB" id="A0A8S1FGD4"/>